<sequence length="388" mass="44052">MYGIARRRLIQDPIRGFLKTSPASICRKRCASTGANGSSEPGLTESQDATRPSTIRKLEDAEDGQRMDHVVLAPKLLVPEEPFYVKRFLKPQQSRSPRVRILIPEDVTEQSNPLLSPENKSFHFPFLQRYIEKRLSARYAREHGRMDLESYPYGTPMKKLISCARSREDLTTVCRVLTLWVGHGYPVDQETASTLFEKAIHSYSVDVLIPILEDYDIFQIKPDSVGVAHRIIRRVDSYHDVKVLADLFPLWGFPPSTSDILPTARLVVTSLPLSGSESTPTPSLKSDSLPEPFKTHLEELRRLLVGETPILVPLSQRELRSTAEDLTRTAQKLALRDVTFPWLGEWWRLDRLGRWMEKLKKGEKSKSDVGEKGAHGIDQRQAATEQST</sequence>
<proteinExistence type="predicted"/>
<dbReference type="Proteomes" id="UP000076722">
    <property type="component" value="Unassembled WGS sequence"/>
</dbReference>
<feature type="region of interest" description="Disordered" evidence="1">
    <location>
        <begin position="360"/>
        <end position="388"/>
    </location>
</feature>
<gene>
    <name evidence="2" type="ORF">SISNIDRAFT_471325</name>
</gene>
<dbReference type="EMBL" id="KV419460">
    <property type="protein sequence ID" value="KZS86989.1"/>
    <property type="molecule type" value="Genomic_DNA"/>
</dbReference>
<feature type="compositionally biased region" description="Polar residues" evidence="1">
    <location>
        <begin position="33"/>
        <end position="53"/>
    </location>
</feature>
<reference evidence="2 3" key="1">
    <citation type="journal article" date="2016" name="Mol. Biol. Evol.">
        <title>Comparative Genomics of Early-Diverging Mushroom-Forming Fungi Provides Insights into the Origins of Lignocellulose Decay Capabilities.</title>
        <authorList>
            <person name="Nagy L.G."/>
            <person name="Riley R."/>
            <person name="Tritt A."/>
            <person name="Adam C."/>
            <person name="Daum C."/>
            <person name="Floudas D."/>
            <person name="Sun H."/>
            <person name="Yadav J.S."/>
            <person name="Pangilinan J."/>
            <person name="Larsson K.H."/>
            <person name="Matsuura K."/>
            <person name="Barry K."/>
            <person name="Labutti K."/>
            <person name="Kuo R."/>
            <person name="Ohm R.A."/>
            <person name="Bhattacharya S.S."/>
            <person name="Shirouzu T."/>
            <person name="Yoshinaga Y."/>
            <person name="Martin F.M."/>
            <person name="Grigoriev I.V."/>
            <person name="Hibbett D.S."/>
        </authorList>
    </citation>
    <scope>NUCLEOTIDE SEQUENCE [LARGE SCALE GENOMIC DNA]</scope>
    <source>
        <strain evidence="2 3">HHB9708</strain>
    </source>
</reference>
<organism evidence="2 3">
    <name type="scientific">Sistotremastrum niveocremeum HHB9708</name>
    <dbReference type="NCBI Taxonomy" id="1314777"/>
    <lineage>
        <taxon>Eukaryota</taxon>
        <taxon>Fungi</taxon>
        <taxon>Dikarya</taxon>
        <taxon>Basidiomycota</taxon>
        <taxon>Agaricomycotina</taxon>
        <taxon>Agaricomycetes</taxon>
        <taxon>Sistotremastrales</taxon>
        <taxon>Sistotremastraceae</taxon>
        <taxon>Sertulicium</taxon>
        <taxon>Sertulicium niveocremeum</taxon>
    </lineage>
</organism>
<evidence type="ECO:0000256" key="1">
    <source>
        <dbReference type="SAM" id="MobiDB-lite"/>
    </source>
</evidence>
<protein>
    <submittedName>
        <fullName evidence="2">Uncharacterized protein</fullName>
    </submittedName>
</protein>
<feature type="compositionally biased region" description="Basic and acidic residues" evidence="1">
    <location>
        <begin position="360"/>
        <end position="378"/>
    </location>
</feature>
<accession>A0A164MSI1</accession>
<evidence type="ECO:0000313" key="3">
    <source>
        <dbReference type="Proteomes" id="UP000076722"/>
    </source>
</evidence>
<dbReference type="AlphaFoldDB" id="A0A164MSI1"/>
<evidence type="ECO:0000313" key="2">
    <source>
        <dbReference type="EMBL" id="KZS86989.1"/>
    </source>
</evidence>
<name>A0A164MSI1_9AGAM</name>
<feature type="region of interest" description="Disordered" evidence="1">
    <location>
        <begin position="32"/>
        <end position="53"/>
    </location>
</feature>
<keyword evidence="3" id="KW-1185">Reference proteome</keyword>